<proteinExistence type="predicted"/>
<gene>
    <name evidence="8" type="ORF">S12H4_39549</name>
</gene>
<evidence type="ECO:0000313" key="8">
    <source>
        <dbReference type="EMBL" id="GAI88111.1"/>
    </source>
</evidence>
<evidence type="ECO:0000256" key="5">
    <source>
        <dbReference type="ARBA" id="ARBA00022989"/>
    </source>
</evidence>
<sequence>TSEEMATVQLGLTMFQTQYTTEWRLLMCVSSLAILPVLALFAVGQKYYVRGIALSGIRG</sequence>
<accession>X1T9P4</accession>
<keyword evidence="4 7" id="KW-0812">Transmembrane</keyword>
<comment type="subcellular location">
    <subcellularLocation>
        <location evidence="1">Cell membrane</location>
        <topology evidence="1">Multi-pass membrane protein</topology>
    </subcellularLocation>
</comment>
<feature type="non-terminal residue" evidence="8">
    <location>
        <position position="1"/>
    </location>
</feature>
<organism evidence="8">
    <name type="scientific">marine sediment metagenome</name>
    <dbReference type="NCBI Taxonomy" id="412755"/>
    <lineage>
        <taxon>unclassified sequences</taxon>
        <taxon>metagenomes</taxon>
        <taxon>ecological metagenomes</taxon>
    </lineage>
</organism>
<dbReference type="SUPFAM" id="SSF161098">
    <property type="entry name" value="MetI-like"/>
    <property type="match status" value="1"/>
</dbReference>
<name>X1T9P4_9ZZZZ</name>
<protein>
    <recommendedName>
        <fullName evidence="9">ABC transmembrane type-1 domain-containing protein</fullName>
    </recommendedName>
</protein>
<keyword evidence="3" id="KW-1003">Cell membrane</keyword>
<evidence type="ECO:0000256" key="4">
    <source>
        <dbReference type="ARBA" id="ARBA00022692"/>
    </source>
</evidence>
<dbReference type="PANTHER" id="PTHR43744:SF12">
    <property type="entry name" value="ABC TRANSPORTER PERMEASE PROTEIN MG189-RELATED"/>
    <property type="match status" value="1"/>
</dbReference>
<dbReference type="AlphaFoldDB" id="X1T9P4"/>
<feature type="transmembrane region" description="Helical" evidence="7">
    <location>
        <begin position="23"/>
        <end position="43"/>
    </location>
</feature>
<evidence type="ECO:0000256" key="7">
    <source>
        <dbReference type="SAM" id="Phobius"/>
    </source>
</evidence>
<reference evidence="8" key="1">
    <citation type="journal article" date="2014" name="Front. Microbiol.">
        <title>High frequency of phylogenetically diverse reductive dehalogenase-homologous genes in deep subseafloor sedimentary metagenomes.</title>
        <authorList>
            <person name="Kawai M."/>
            <person name="Futagami T."/>
            <person name="Toyoda A."/>
            <person name="Takaki Y."/>
            <person name="Nishi S."/>
            <person name="Hori S."/>
            <person name="Arai W."/>
            <person name="Tsubouchi T."/>
            <person name="Morono Y."/>
            <person name="Uchiyama I."/>
            <person name="Ito T."/>
            <person name="Fujiyama A."/>
            <person name="Inagaki F."/>
            <person name="Takami H."/>
        </authorList>
    </citation>
    <scope>NUCLEOTIDE SEQUENCE</scope>
    <source>
        <strain evidence="8">Expedition CK06-06</strain>
    </source>
</reference>
<dbReference type="InterPro" id="IPR035906">
    <property type="entry name" value="MetI-like_sf"/>
</dbReference>
<dbReference type="GO" id="GO:0005886">
    <property type="term" value="C:plasma membrane"/>
    <property type="evidence" value="ECO:0007669"/>
    <property type="project" value="UniProtKB-SubCell"/>
</dbReference>
<evidence type="ECO:0000256" key="1">
    <source>
        <dbReference type="ARBA" id="ARBA00004651"/>
    </source>
</evidence>
<evidence type="ECO:0000256" key="6">
    <source>
        <dbReference type="ARBA" id="ARBA00023136"/>
    </source>
</evidence>
<keyword evidence="2" id="KW-0813">Transport</keyword>
<comment type="caution">
    <text evidence="8">The sequence shown here is derived from an EMBL/GenBank/DDBJ whole genome shotgun (WGS) entry which is preliminary data.</text>
</comment>
<evidence type="ECO:0000256" key="3">
    <source>
        <dbReference type="ARBA" id="ARBA00022475"/>
    </source>
</evidence>
<evidence type="ECO:0008006" key="9">
    <source>
        <dbReference type="Google" id="ProtNLM"/>
    </source>
</evidence>
<dbReference type="PANTHER" id="PTHR43744">
    <property type="entry name" value="ABC TRANSPORTER PERMEASE PROTEIN MG189-RELATED-RELATED"/>
    <property type="match status" value="1"/>
</dbReference>
<keyword evidence="5 7" id="KW-1133">Transmembrane helix</keyword>
<evidence type="ECO:0000256" key="2">
    <source>
        <dbReference type="ARBA" id="ARBA00022448"/>
    </source>
</evidence>
<dbReference type="EMBL" id="BARW01023908">
    <property type="protein sequence ID" value="GAI88111.1"/>
    <property type="molecule type" value="Genomic_DNA"/>
</dbReference>
<keyword evidence="6 7" id="KW-0472">Membrane</keyword>